<name>A0A834W9L2_9FABA</name>
<evidence type="ECO:0000256" key="2">
    <source>
        <dbReference type="SAM" id="MobiDB-lite"/>
    </source>
</evidence>
<keyword evidence="6" id="KW-1185">Reference proteome</keyword>
<comment type="caution">
    <text evidence="5">The sequence shown here is derived from an EMBL/GenBank/DDBJ whole genome shotgun (WGS) entry which is preliminary data.</text>
</comment>
<evidence type="ECO:0000313" key="6">
    <source>
        <dbReference type="Proteomes" id="UP000634136"/>
    </source>
</evidence>
<reference evidence="5" key="1">
    <citation type="submission" date="2020-09" db="EMBL/GenBank/DDBJ databases">
        <title>Genome-Enabled Discovery of Anthraquinone Biosynthesis in Senna tora.</title>
        <authorList>
            <person name="Kang S.-H."/>
            <person name="Pandey R.P."/>
            <person name="Lee C.-M."/>
            <person name="Sim J.-S."/>
            <person name="Jeong J.-T."/>
            <person name="Choi B.-S."/>
            <person name="Jung M."/>
            <person name="Ginzburg D."/>
            <person name="Zhao K."/>
            <person name="Won S.Y."/>
            <person name="Oh T.-J."/>
            <person name="Yu Y."/>
            <person name="Kim N.-H."/>
            <person name="Lee O.R."/>
            <person name="Lee T.-H."/>
            <person name="Bashyal P."/>
            <person name="Kim T.-S."/>
            <person name="Lee W.-H."/>
            <person name="Kawkins C."/>
            <person name="Kim C.-K."/>
            <person name="Kim J.S."/>
            <person name="Ahn B.O."/>
            <person name="Rhee S.Y."/>
            <person name="Sohng J.K."/>
        </authorList>
    </citation>
    <scope>NUCLEOTIDE SEQUENCE</scope>
    <source>
        <tissue evidence="5">Leaf</tissue>
    </source>
</reference>
<organism evidence="5 6">
    <name type="scientific">Senna tora</name>
    <dbReference type="NCBI Taxonomy" id="362788"/>
    <lineage>
        <taxon>Eukaryota</taxon>
        <taxon>Viridiplantae</taxon>
        <taxon>Streptophyta</taxon>
        <taxon>Embryophyta</taxon>
        <taxon>Tracheophyta</taxon>
        <taxon>Spermatophyta</taxon>
        <taxon>Magnoliopsida</taxon>
        <taxon>eudicotyledons</taxon>
        <taxon>Gunneridae</taxon>
        <taxon>Pentapetalae</taxon>
        <taxon>rosids</taxon>
        <taxon>fabids</taxon>
        <taxon>Fabales</taxon>
        <taxon>Fabaceae</taxon>
        <taxon>Caesalpinioideae</taxon>
        <taxon>Cassia clade</taxon>
        <taxon>Senna</taxon>
    </lineage>
</organism>
<dbReference type="Proteomes" id="UP000634136">
    <property type="component" value="Unassembled WGS sequence"/>
</dbReference>
<feature type="region of interest" description="Disordered" evidence="2">
    <location>
        <begin position="119"/>
        <end position="202"/>
    </location>
</feature>
<dbReference type="PANTHER" id="PTHR21450:SF59">
    <property type="entry name" value="PROTEIN, PUTATIVE_ 48652-45869-RELATED"/>
    <property type="match status" value="1"/>
</dbReference>
<protein>
    <submittedName>
        <fullName evidence="5">Nitrate regulatory gene2 protein-like</fullName>
    </submittedName>
</protein>
<gene>
    <name evidence="5" type="ORF">G2W53_028251</name>
</gene>
<proteinExistence type="predicted"/>
<feature type="coiled-coil region" evidence="1">
    <location>
        <begin position="667"/>
        <end position="698"/>
    </location>
</feature>
<feature type="compositionally biased region" description="Acidic residues" evidence="2">
    <location>
        <begin position="121"/>
        <end position="134"/>
    </location>
</feature>
<feature type="compositionally biased region" description="Basic and acidic residues" evidence="2">
    <location>
        <begin position="237"/>
        <end position="248"/>
    </location>
</feature>
<dbReference type="Pfam" id="PF04783">
    <property type="entry name" value="DUF630"/>
    <property type="match status" value="1"/>
</dbReference>
<sequence length="816" mass="93341">MGCTQSKIENEETVARCKDRKHFMKESVSARNAFAAAHSSYATYLKNTGAALSDFAQGEVENPQFATPNLPNSAVATESAFEIPPPPPPLPNFPPAPLQRAASMPEIKMAKPQFEPVGTIIEEEEEEEENELENDGGLSGRMRRRRSSRNGGGSSRGGTKEVEEEEEEEKVRPPMPPPSKSKPQTQIEPHPMPQQPHDSAWDYFFPSMENMPGSSLNAGEEISMNKEEIESKAFNDGNKGVRSEKVEMPEPEPMPEEMPEPPPAPPEAMMVAQIGKSSKKMKQVQVSTTEVKKIVKQNVNLLQIFSELDDHFLKASESAHEVSKMLEATRMHYHSNFADNRGHIDHSARVMRVITWNRSFRGIPNMDDGKDDFDSDEHETHATILDKLLAWEKKLYDEVKAGEIMKIEYQRKVASLNKLKKRGANSDALEKAKAAVSHLHTRYIVDMQSMDSTVSEINRLRDKQLYARLVQLVDGMATMWEIMHAHHEQQSNIVLALGSLDNSQSPKTTSEHHHDRTYQLLVVVQEWHLQFEKLINNQKGYIKALNNWLKLNLIPIESNLKEKVSSPPRAKNPPIQGLLLAWQDHLEKLPDELARTAISNFAAVIDTIFHQQAEEMHLKQKCEETRKELTRKTRHFEDWYHKYMQRKIPDEHDPDRAEGDNGPDEVVTEKQSVVEQVKKRLEEEEEAYARQCHQVRQKSLKDSFIVVDIINLAMQKYDDSKQIEEASWKVLWRKIKRKKKRFLCHSSSVHVQYDPETYSENSDDSYGSDPENVFRAQRARNVSEAIMHEFISLEEKDVGLKLIGFESFFVPSEAVF</sequence>
<feature type="compositionally biased region" description="Acidic residues" evidence="2">
    <location>
        <begin position="249"/>
        <end position="259"/>
    </location>
</feature>
<dbReference type="AlphaFoldDB" id="A0A834W9L2"/>
<accession>A0A834W9L2</accession>
<feature type="compositionally biased region" description="Pro residues" evidence="2">
    <location>
        <begin position="83"/>
        <end position="97"/>
    </location>
</feature>
<dbReference type="OrthoDB" id="674656at2759"/>
<dbReference type="InterPro" id="IPR006867">
    <property type="entry name" value="DUF632"/>
</dbReference>
<keyword evidence="1" id="KW-0175">Coiled coil</keyword>
<feature type="domain" description="DUF632" evidence="3">
    <location>
        <begin position="301"/>
        <end position="606"/>
    </location>
</feature>
<feature type="region of interest" description="Disordered" evidence="2">
    <location>
        <begin position="237"/>
        <end position="263"/>
    </location>
</feature>
<dbReference type="PANTHER" id="PTHR21450">
    <property type="entry name" value="PROTEIN ALTERED PHOSPHATE STARVATION RESPONSE 1"/>
    <property type="match status" value="1"/>
</dbReference>
<dbReference type="EMBL" id="JAAIUW010000009">
    <property type="protein sequence ID" value="KAF7814282.1"/>
    <property type="molecule type" value="Genomic_DNA"/>
</dbReference>
<evidence type="ECO:0000259" key="3">
    <source>
        <dbReference type="Pfam" id="PF04782"/>
    </source>
</evidence>
<dbReference type="InterPro" id="IPR006868">
    <property type="entry name" value="DUF630"/>
</dbReference>
<evidence type="ECO:0000259" key="4">
    <source>
        <dbReference type="Pfam" id="PF04783"/>
    </source>
</evidence>
<dbReference type="Pfam" id="PF04782">
    <property type="entry name" value="DUF632"/>
    <property type="match status" value="1"/>
</dbReference>
<feature type="domain" description="DUF630" evidence="4">
    <location>
        <begin position="1"/>
        <end position="59"/>
    </location>
</feature>
<feature type="region of interest" description="Disordered" evidence="2">
    <location>
        <begin position="76"/>
        <end position="100"/>
    </location>
</feature>
<evidence type="ECO:0000313" key="5">
    <source>
        <dbReference type="EMBL" id="KAF7814282.1"/>
    </source>
</evidence>
<evidence type="ECO:0000256" key="1">
    <source>
        <dbReference type="SAM" id="Coils"/>
    </source>
</evidence>